<dbReference type="InterPro" id="IPR057326">
    <property type="entry name" value="KR_dom"/>
</dbReference>
<evidence type="ECO:0000313" key="6">
    <source>
        <dbReference type="Proteomes" id="UP000541185"/>
    </source>
</evidence>
<evidence type="ECO:0000259" key="4">
    <source>
        <dbReference type="SMART" id="SM00822"/>
    </source>
</evidence>
<dbReference type="SUPFAM" id="SSF51735">
    <property type="entry name" value="NAD(P)-binding Rossmann-fold domains"/>
    <property type="match status" value="1"/>
</dbReference>
<dbReference type="AlphaFoldDB" id="A0A848H5L9"/>
<dbReference type="PANTHER" id="PTHR43639">
    <property type="entry name" value="OXIDOREDUCTASE, SHORT-CHAIN DEHYDROGENASE/REDUCTASE FAMILY (AFU_ORTHOLOGUE AFUA_5G02870)"/>
    <property type="match status" value="1"/>
</dbReference>
<evidence type="ECO:0000256" key="1">
    <source>
        <dbReference type="ARBA" id="ARBA00006484"/>
    </source>
</evidence>
<reference evidence="5 6" key="1">
    <citation type="submission" date="2020-04" db="EMBL/GenBank/DDBJ databases">
        <title>Ramlibacter sp. G-1-2-2 isolated from soil.</title>
        <authorList>
            <person name="Dahal R.H."/>
        </authorList>
    </citation>
    <scope>NUCLEOTIDE SEQUENCE [LARGE SCALE GENOMIC DNA]</scope>
    <source>
        <strain evidence="5 6">G-1-2-2</strain>
    </source>
</reference>
<feature type="domain" description="Ketoreductase" evidence="4">
    <location>
        <begin position="5"/>
        <end position="189"/>
    </location>
</feature>
<evidence type="ECO:0000256" key="2">
    <source>
        <dbReference type="ARBA" id="ARBA00022857"/>
    </source>
</evidence>
<dbReference type="EMBL" id="JABBFX010000001">
    <property type="protein sequence ID" value="NML44560.1"/>
    <property type="molecule type" value="Genomic_DNA"/>
</dbReference>
<name>A0A848H5L9_9BURK</name>
<evidence type="ECO:0000313" key="5">
    <source>
        <dbReference type="EMBL" id="NML44560.1"/>
    </source>
</evidence>
<comment type="caution">
    <text evidence="5">The sequence shown here is derived from an EMBL/GenBank/DDBJ whole genome shotgun (WGS) entry which is preliminary data.</text>
</comment>
<proteinExistence type="inferred from homology"/>
<accession>A0A848H5L9</accession>
<gene>
    <name evidence="5" type="ORF">HHL11_12410</name>
</gene>
<dbReference type="PRINTS" id="PR00081">
    <property type="entry name" value="GDHRDH"/>
</dbReference>
<keyword evidence="3" id="KW-0560">Oxidoreductase</keyword>
<dbReference type="PANTHER" id="PTHR43639:SF1">
    <property type="entry name" value="SHORT-CHAIN DEHYDROGENASE_REDUCTASE FAMILY PROTEIN"/>
    <property type="match status" value="1"/>
</dbReference>
<keyword evidence="6" id="KW-1185">Reference proteome</keyword>
<dbReference type="InterPro" id="IPR036291">
    <property type="entry name" value="NAD(P)-bd_dom_sf"/>
</dbReference>
<dbReference type="Pfam" id="PF13561">
    <property type="entry name" value="adh_short_C2"/>
    <property type="match status" value="1"/>
</dbReference>
<organism evidence="5 6">
    <name type="scientific">Ramlibacter agri</name>
    <dbReference type="NCBI Taxonomy" id="2728837"/>
    <lineage>
        <taxon>Bacteria</taxon>
        <taxon>Pseudomonadati</taxon>
        <taxon>Pseudomonadota</taxon>
        <taxon>Betaproteobacteria</taxon>
        <taxon>Burkholderiales</taxon>
        <taxon>Comamonadaceae</taxon>
        <taxon>Ramlibacter</taxon>
    </lineage>
</organism>
<comment type="similarity">
    <text evidence="1">Belongs to the short-chain dehydrogenases/reductases (SDR) family.</text>
</comment>
<dbReference type="PRINTS" id="PR00080">
    <property type="entry name" value="SDRFAMILY"/>
</dbReference>
<keyword evidence="2" id="KW-0521">NADP</keyword>
<dbReference type="GO" id="GO:0016491">
    <property type="term" value="F:oxidoreductase activity"/>
    <property type="evidence" value="ECO:0007669"/>
    <property type="project" value="UniProtKB-KW"/>
</dbReference>
<dbReference type="Gene3D" id="3.40.50.720">
    <property type="entry name" value="NAD(P)-binding Rossmann-like Domain"/>
    <property type="match status" value="1"/>
</dbReference>
<evidence type="ECO:0000256" key="3">
    <source>
        <dbReference type="ARBA" id="ARBA00023002"/>
    </source>
</evidence>
<dbReference type="FunFam" id="3.40.50.720:FF:000374">
    <property type="entry name" value="3-oxoacyl-(Acyl-carrier-protein) reductase"/>
    <property type="match status" value="1"/>
</dbReference>
<dbReference type="InterPro" id="IPR002347">
    <property type="entry name" value="SDR_fam"/>
</dbReference>
<dbReference type="Proteomes" id="UP000541185">
    <property type="component" value="Unassembled WGS sequence"/>
</dbReference>
<dbReference type="RefSeq" id="WP_169418680.1">
    <property type="nucleotide sequence ID" value="NZ_JABBFX010000001.1"/>
</dbReference>
<dbReference type="SMART" id="SM00822">
    <property type="entry name" value="PKS_KR"/>
    <property type="match status" value="1"/>
</dbReference>
<protein>
    <submittedName>
        <fullName evidence="5">SDR family oxidoreductase</fullName>
    </submittedName>
</protein>
<sequence length="253" mass="27229">METGKIALVTGGSRGLGRSMALHLARAGHDVIVTYKSRADEAAEVQKQVEALGRRAAVLPLDVADVPSFPAFAQRLAEVLESRWHRKHIDFLVNNGGFNGQGKLGETQEAVFDALAHVHFKGVYFLTQQLLPQLQDGGGIVCVSSGLTRISIPGYAPYAAMKAAVETLVRYWAKELGPRRIRVNAIAPGAIATDFSREVYEANPQLPVMVAQNTALGRIGEAEDIGPVVAFLCSEAARWVNAQRLEASGGQMI</sequence>